<evidence type="ECO:0000313" key="12">
    <source>
        <dbReference type="EMBL" id="RXD16851.1"/>
    </source>
</evidence>
<dbReference type="Proteomes" id="UP000843571">
    <property type="component" value="Unassembled WGS sequence"/>
</dbReference>
<keyword evidence="1 7" id="KW-1003">Cell membrane</keyword>
<evidence type="ECO:0000313" key="14">
    <source>
        <dbReference type="Proteomes" id="UP000382540"/>
    </source>
</evidence>
<reference evidence="8 14" key="2">
    <citation type="submission" date="2018-10" db="EMBL/GenBank/DDBJ databases">
        <authorList>
            <consortium name="NARMS: The National Antimicrobial Resistance Monitoring System"/>
        </authorList>
    </citation>
    <scope>NUCLEOTIDE SEQUENCE [LARGE SCALE GENOMIC DNA]</scope>
    <source>
        <strain evidence="8 14">CVM N17EC1330</strain>
    </source>
</reference>
<comment type="function">
    <text evidence="4 7">Interacts with the SecY protein in vivo. May bind preferentially to an uncomplexed state of SecY, thus functioning either as a chelating agent for excess SecY in the cell or as a regulatory factor that negatively controls the translocase function.</text>
</comment>
<dbReference type="GO" id="GO:0009898">
    <property type="term" value="C:cytoplasmic side of plasma membrane"/>
    <property type="evidence" value="ECO:0007669"/>
    <property type="project" value="InterPro"/>
</dbReference>
<dbReference type="AlphaFoldDB" id="A0A066SYI8"/>
<dbReference type="InterPro" id="IPR038228">
    <property type="entry name" value="Syd_sf"/>
</dbReference>
<keyword evidence="2 7" id="KW-0997">Cell inner membrane</keyword>
<evidence type="ECO:0000313" key="11">
    <source>
        <dbReference type="EMBL" id="HAH7768208.1"/>
    </source>
</evidence>
<sequence>MDDLTARALKDFTARYCDAWHEEHKSWPLSEELYGVPSPCIISTTEDAVYWQPQPFTGEQNVNAVERAFDIVIQPTIHTFYTTQFAGDMHAQFGDIKLTLLQTWSEDDFRRVQENLIGHLVTQKRLKLPPTLFIATLEEELEVISVCNLSGEVCKETLGTRKRTHLASNLAEFLNQLKPLL</sequence>
<comment type="subcellular location">
    <subcellularLocation>
        <location evidence="7">Cell inner membrane</location>
        <topology evidence="7">Peripheral membrane protein</topology>
        <orientation evidence="7">Cytoplasmic side</orientation>
    </subcellularLocation>
    <text evidence="7">Loosely associated with the cytoplasmic side of the inner membrane, probably via SecY.</text>
</comment>
<organism evidence="10">
    <name type="scientific">Escherichia coli</name>
    <dbReference type="NCBI Taxonomy" id="562"/>
    <lineage>
        <taxon>Bacteria</taxon>
        <taxon>Pseudomonadati</taxon>
        <taxon>Pseudomonadota</taxon>
        <taxon>Gammaproteobacteria</taxon>
        <taxon>Enterobacterales</taxon>
        <taxon>Enterobacteriaceae</taxon>
        <taxon>Escherichia</taxon>
    </lineage>
</organism>
<dbReference type="Pfam" id="PF07348">
    <property type="entry name" value="Syd"/>
    <property type="match status" value="1"/>
</dbReference>
<evidence type="ECO:0000256" key="7">
    <source>
        <dbReference type="HAMAP-Rule" id="MF_01104"/>
    </source>
</evidence>
<comment type="caution">
    <text evidence="10">The sequence shown here is derived from an EMBL/GenBank/DDBJ whole genome shotgun (WGS) entry which is preliminary data.</text>
</comment>
<dbReference type="Proteomes" id="UP001285616">
    <property type="component" value="Unassembled WGS sequence"/>
</dbReference>
<dbReference type="HAMAP" id="MF_01104">
    <property type="entry name" value="Syd"/>
    <property type="match status" value="1"/>
</dbReference>
<dbReference type="EMBL" id="SCJN01000047">
    <property type="protein sequence ID" value="RXD16851.1"/>
    <property type="molecule type" value="Genomic_DNA"/>
</dbReference>
<evidence type="ECO:0000313" key="13">
    <source>
        <dbReference type="Proteomes" id="UP000288730"/>
    </source>
</evidence>
<dbReference type="NCBIfam" id="NF003439">
    <property type="entry name" value="PRK04968.1"/>
    <property type="match status" value="1"/>
</dbReference>
<reference evidence="12 13" key="3">
    <citation type="submission" date="2019-01" db="EMBL/GenBank/DDBJ databases">
        <title>Genomic analysis of febrile catheter-associated UTI E. coli isolates.</title>
        <authorList>
            <person name="Potter R."/>
            <person name="Zou Z."/>
            <person name="Henderson J."/>
            <person name="Dantas G."/>
        </authorList>
    </citation>
    <scope>NUCLEOTIDE SEQUENCE [LARGE SCALE GENOMIC DNA]</scope>
    <source>
        <strain evidence="12 13">29_CAASB</strain>
    </source>
</reference>
<evidence type="ECO:0000313" key="9">
    <source>
        <dbReference type="EMBL" id="EMJ5255783.1"/>
    </source>
</evidence>
<reference evidence="10" key="4">
    <citation type="submission" date="2019-12" db="EMBL/GenBank/DDBJ databases">
        <authorList>
            <consortium name="NCBI Pathogen Detection Project"/>
        </authorList>
    </citation>
    <scope>NUCLEOTIDE SEQUENCE</scope>
    <source>
        <strain evidence="11">C0382</strain>
        <strain evidence="10">EC00763</strain>
    </source>
</reference>
<evidence type="ECO:0000256" key="1">
    <source>
        <dbReference type="ARBA" id="ARBA00022475"/>
    </source>
</evidence>
<evidence type="ECO:0000313" key="8">
    <source>
        <dbReference type="EMBL" id="EAC1532084.1"/>
    </source>
</evidence>
<reference evidence="10" key="1">
    <citation type="journal article" date="2018" name="Genome Biol.">
        <title>SKESA: strategic k-mer extension for scrupulous assemblies.</title>
        <authorList>
            <person name="Souvorov A."/>
            <person name="Agarwala R."/>
            <person name="Lipman D.J."/>
        </authorList>
    </citation>
    <scope>NUCLEOTIDE SEQUENCE [LARGE SCALE GENOMIC DNA]</scope>
    <source>
        <strain evidence="11">C0382</strain>
        <strain evidence="10">EC00763</strain>
    </source>
</reference>
<accession>A0A066SYI8</accession>
<dbReference type="Proteomes" id="UP000382540">
    <property type="component" value="Unassembled WGS sequence"/>
</dbReference>
<protein>
    <recommendedName>
        <fullName evidence="6 7">Protein Syd</fullName>
    </recommendedName>
</protein>
<dbReference type="EMBL" id="DABCJL010000003">
    <property type="protein sequence ID" value="HAH7768208.1"/>
    <property type="molecule type" value="Genomic_DNA"/>
</dbReference>
<dbReference type="EMBL" id="AAAGZE010000014">
    <property type="protein sequence ID" value="EAC1532084.1"/>
    <property type="molecule type" value="Genomic_DNA"/>
</dbReference>
<dbReference type="FunFam" id="3.40.1580.20:FF:000001">
    <property type="entry name" value="Protein Syd"/>
    <property type="match status" value="1"/>
</dbReference>
<dbReference type="InterPro" id="IPR009948">
    <property type="entry name" value="Syd"/>
</dbReference>
<proteinExistence type="inferred from homology"/>
<reference evidence="9" key="5">
    <citation type="submission" date="2024-02" db="EMBL/GenBank/DDBJ databases">
        <authorList>
            <consortium name="Clinical and Environmental Microbiology Branch: Whole genome sequencing antimicrobial resistance pathogens in the healthcare setting"/>
        </authorList>
    </citation>
    <scope>NUCLEOTIDE SEQUENCE</scope>
    <source>
        <strain evidence="9">1924188</strain>
    </source>
</reference>
<evidence type="ECO:0000256" key="4">
    <source>
        <dbReference type="ARBA" id="ARBA00056027"/>
    </source>
</evidence>
<dbReference type="Gene3D" id="3.40.1580.20">
    <property type="entry name" value="Syd protein"/>
    <property type="match status" value="1"/>
</dbReference>
<dbReference type="EMBL" id="DABBJX010000013">
    <property type="protein sequence ID" value="HAH4525034.1"/>
    <property type="molecule type" value="Genomic_DNA"/>
</dbReference>
<dbReference type="CDD" id="cd16323">
    <property type="entry name" value="Syd"/>
    <property type="match status" value="1"/>
</dbReference>
<comment type="similarity">
    <text evidence="5 7">Belongs to the Syd family.</text>
</comment>
<keyword evidence="3 7" id="KW-0472">Membrane</keyword>
<evidence type="ECO:0000256" key="2">
    <source>
        <dbReference type="ARBA" id="ARBA00022519"/>
    </source>
</evidence>
<evidence type="ECO:0000256" key="3">
    <source>
        <dbReference type="ARBA" id="ARBA00023136"/>
    </source>
</evidence>
<evidence type="ECO:0000256" key="6">
    <source>
        <dbReference type="ARBA" id="ARBA00071040"/>
    </source>
</evidence>
<dbReference type="Proteomes" id="UP000288730">
    <property type="component" value="Unassembled WGS sequence"/>
</dbReference>
<gene>
    <name evidence="7 9" type="primary">syd</name>
    <name evidence="8" type="ORF">D9J61_08650</name>
    <name evidence="12" type="ORF">EPS76_08340</name>
    <name evidence="10" type="ORF">GRC73_13570</name>
    <name evidence="11" type="ORF">HIE29_001611</name>
    <name evidence="9" type="ORF">R8O40_004081</name>
</gene>
<evidence type="ECO:0000256" key="5">
    <source>
        <dbReference type="ARBA" id="ARBA00061220"/>
    </source>
</evidence>
<evidence type="ECO:0000313" key="10">
    <source>
        <dbReference type="EMBL" id="HAH4525034.1"/>
    </source>
</evidence>
<name>A0A066SYI8_ECOLX</name>
<dbReference type="RefSeq" id="WP_000342445.1">
    <property type="nucleotide sequence ID" value="NZ_AP018784.2"/>
</dbReference>
<dbReference type="EMBL" id="ABONVU020000017">
    <property type="protein sequence ID" value="EMJ5255783.1"/>
    <property type="molecule type" value="Genomic_DNA"/>
</dbReference>